<dbReference type="InterPro" id="IPR011006">
    <property type="entry name" value="CheY-like_superfamily"/>
</dbReference>
<dbReference type="Gene3D" id="3.30.450.20">
    <property type="entry name" value="PAS domain"/>
    <property type="match status" value="1"/>
</dbReference>
<evidence type="ECO:0000256" key="5">
    <source>
        <dbReference type="ARBA" id="ARBA00022553"/>
    </source>
</evidence>
<dbReference type="EC" id="2.7.13.3" evidence="2"/>
<evidence type="ECO:0000256" key="1">
    <source>
        <dbReference type="ARBA" id="ARBA00000085"/>
    </source>
</evidence>
<feature type="domain" description="Response regulatory" evidence="19">
    <location>
        <begin position="7"/>
        <end position="124"/>
    </location>
</feature>
<accession>A0ABY7MUF6</accession>
<organism evidence="21 22">
    <name type="scientific">Bradyrhizobium xenonodulans</name>
    <dbReference type="NCBI Taxonomy" id="2736875"/>
    <lineage>
        <taxon>Bacteria</taxon>
        <taxon>Pseudomonadati</taxon>
        <taxon>Pseudomonadota</taxon>
        <taxon>Alphaproteobacteria</taxon>
        <taxon>Hyphomicrobiales</taxon>
        <taxon>Nitrobacteraceae</taxon>
        <taxon>Bradyrhizobium</taxon>
    </lineage>
</organism>
<evidence type="ECO:0000256" key="12">
    <source>
        <dbReference type="ARBA" id="ARBA00022777"/>
    </source>
</evidence>
<dbReference type="PANTHER" id="PTHR41523:SF8">
    <property type="entry name" value="ETHYLENE RESPONSE SENSOR PROTEIN"/>
    <property type="match status" value="1"/>
</dbReference>
<dbReference type="EMBL" id="CP089391">
    <property type="protein sequence ID" value="WBL80590.1"/>
    <property type="molecule type" value="Genomic_DNA"/>
</dbReference>
<keyword evidence="22" id="KW-1185">Reference proteome</keyword>
<keyword evidence="18" id="KW-0175">Coiled coil</keyword>
<evidence type="ECO:0000256" key="13">
    <source>
        <dbReference type="ARBA" id="ARBA00022840"/>
    </source>
</evidence>
<evidence type="ECO:0000256" key="11">
    <source>
        <dbReference type="ARBA" id="ARBA00022741"/>
    </source>
</evidence>
<dbReference type="Proteomes" id="UP001179614">
    <property type="component" value="Chromosome"/>
</dbReference>
<dbReference type="InterPro" id="IPR001789">
    <property type="entry name" value="Sig_transdc_resp-reg_receiver"/>
</dbReference>
<evidence type="ECO:0000256" key="14">
    <source>
        <dbReference type="ARBA" id="ARBA00022991"/>
    </source>
</evidence>
<evidence type="ECO:0000256" key="4">
    <source>
        <dbReference type="ARBA" id="ARBA00022543"/>
    </source>
</evidence>
<dbReference type="Pfam" id="PF07536">
    <property type="entry name" value="HWE_HK"/>
    <property type="match status" value="1"/>
</dbReference>
<dbReference type="SMART" id="SM00086">
    <property type="entry name" value="PAC"/>
    <property type="match status" value="1"/>
</dbReference>
<dbReference type="SUPFAM" id="SSF52172">
    <property type="entry name" value="CheY-like"/>
    <property type="match status" value="1"/>
</dbReference>
<dbReference type="SMART" id="SM00448">
    <property type="entry name" value="REC"/>
    <property type="match status" value="1"/>
</dbReference>
<evidence type="ECO:0000256" key="6">
    <source>
        <dbReference type="ARBA" id="ARBA00022606"/>
    </source>
</evidence>
<reference evidence="21" key="1">
    <citation type="submission" date="2021-12" db="EMBL/GenBank/DDBJ databases">
        <title>Bradyrhizobium xenonodulans sp. nov.</title>
        <authorList>
            <person name="Claassens R."/>
            <person name="Venter S.N."/>
            <person name="Beukes C.W."/>
            <person name="Stepkowski T."/>
            <person name="Steenkamp E.T."/>
        </authorList>
    </citation>
    <scope>NUCLEOTIDE SEQUENCE</scope>
    <source>
        <strain evidence="21">14AB</strain>
    </source>
</reference>
<dbReference type="InterPro" id="IPR001610">
    <property type="entry name" value="PAC"/>
</dbReference>
<feature type="coiled-coil region" evidence="18">
    <location>
        <begin position="123"/>
        <end position="164"/>
    </location>
</feature>
<feature type="domain" description="PAC" evidence="20">
    <location>
        <begin position="236"/>
        <end position="288"/>
    </location>
</feature>
<dbReference type="InterPro" id="IPR000700">
    <property type="entry name" value="PAS-assoc_C"/>
</dbReference>
<dbReference type="SUPFAM" id="SSF55785">
    <property type="entry name" value="PYP-like sensor domain (PAS domain)"/>
    <property type="match status" value="1"/>
</dbReference>
<keyword evidence="15" id="KW-0843">Virulence</keyword>
<dbReference type="NCBIfam" id="TIGR00229">
    <property type="entry name" value="sensory_box"/>
    <property type="match status" value="1"/>
</dbReference>
<dbReference type="InterPro" id="IPR011102">
    <property type="entry name" value="Sig_transdc_His_kinase_HWE"/>
</dbReference>
<keyword evidence="6" id="KW-0716">Sensory transduction</keyword>
<evidence type="ECO:0000256" key="7">
    <source>
        <dbReference type="ARBA" id="ARBA00022630"/>
    </source>
</evidence>
<evidence type="ECO:0000256" key="9">
    <source>
        <dbReference type="ARBA" id="ARBA00022679"/>
    </source>
</evidence>
<dbReference type="InterPro" id="IPR036890">
    <property type="entry name" value="HATPase_C_sf"/>
</dbReference>
<feature type="modified residue" description="4-aspartylphosphate" evidence="17">
    <location>
        <position position="56"/>
    </location>
</feature>
<dbReference type="Gene3D" id="3.30.565.10">
    <property type="entry name" value="Histidine kinase-like ATPase, C-terminal domain"/>
    <property type="match status" value="1"/>
</dbReference>
<evidence type="ECO:0000256" key="2">
    <source>
        <dbReference type="ARBA" id="ARBA00012438"/>
    </source>
</evidence>
<evidence type="ECO:0000256" key="3">
    <source>
        <dbReference type="ARBA" id="ARBA00021740"/>
    </source>
</evidence>
<keyword evidence="14" id="KW-0157">Chromophore</keyword>
<keyword evidence="10" id="KW-0677">Repeat</keyword>
<name>A0ABY7MUF6_9BRAD</name>
<keyword evidence="9" id="KW-0808">Transferase</keyword>
<dbReference type="CDD" id="cd00130">
    <property type="entry name" value="PAS"/>
    <property type="match status" value="1"/>
</dbReference>
<gene>
    <name evidence="21" type="ORF">I3J27_09255</name>
</gene>
<dbReference type="Pfam" id="PF08447">
    <property type="entry name" value="PAS_3"/>
    <property type="match status" value="1"/>
</dbReference>
<keyword evidence="7" id="KW-0285">Flavoprotein</keyword>
<keyword evidence="12" id="KW-0418">Kinase</keyword>
<sequence>MDHEKVNILLVDDQPAKLLAYEVILKDLGENLVIASSGREALEVLLKTEIAVILVDVCMPELDGFELAAMIREHPRFQKTAMIFISAIQVSDIDRLRGYEMGAVDYVPVPVVPEVLRAKIRVFSELYRKTRELERLNQELEDRVRARTAELENSTAKLRESEERRSLAIAAGKMGSWDWDWISGDWMWDEGQYRIFGVTPERFEVNPANVQALLHPDDVDQLRKAIAEFNKGTRAYETEFRTVRPDGEVRWCVGTAAATVDENGRVVRVSGVTVDITERKRAEERQNLLAREVDHRAKNALALAQSIVRLTRADEVKAYVNAVEGRINALARVHTILSLSSWQGAELSKLIDEELAPYSLGGQIRLAGPEVQLLPATAQTLALALHELFTNSAKYGALSTRSGRLTIGWQAEDDLLTLIWEESGGPLVGIPKSRGFGTRSLLASVESQLGGQALFDWRAEGLLCRLEVPLTRKTAAAPAAASKFDAAPSEALQRASG</sequence>
<evidence type="ECO:0000256" key="18">
    <source>
        <dbReference type="SAM" id="Coils"/>
    </source>
</evidence>
<evidence type="ECO:0000256" key="8">
    <source>
        <dbReference type="ARBA" id="ARBA00022643"/>
    </source>
</evidence>
<keyword evidence="4" id="KW-0600">Photoreceptor protein</keyword>
<evidence type="ECO:0000259" key="19">
    <source>
        <dbReference type="PROSITE" id="PS50110"/>
    </source>
</evidence>
<comment type="catalytic activity">
    <reaction evidence="1">
        <text>ATP + protein L-histidine = ADP + protein N-phospho-L-histidine.</text>
        <dbReference type="EC" id="2.7.13.3"/>
    </reaction>
</comment>
<dbReference type="RefSeq" id="WP_270167969.1">
    <property type="nucleotide sequence ID" value="NZ_CP089391.1"/>
</dbReference>
<dbReference type="SMART" id="SM00911">
    <property type="entry name" value="HWE_HK"/>
    <property type="match status" value="1"/>
</dbReference>
<evidence type="ECO:0000313" key="22">
    <source>
        <dbReference type="Proteomes" id="UP001179614"/>
    </source>
</evidence>
<dbReference type="PROSITE" id="PS50110">
    <property type="entry name" value="RESPONSE_REGULATORY"/>
    <property type="match status" value="1"/>
</dbReference>
<evidence type="ECO:0000256" key="10">
    <source>
        <dbReference type="ARBA" id="ARBA00022737"/>
    </source>
</evidence>
<evidence type="ECO:0000256" key="17">
    <source>
        <dbReference type="PROSITE-ProRule" id="PRU00169"/>
    </source>
</evidence>
<dbReference type="PROSITE" id="PS50113">
    <property type="entry name" value="PAC"/>
    <property type="match status" value="1"/>
</dbReference>
<dbReference type="Pfam" id="PF00072">
    <property type="entry name" value="Response_reg"/>
    <property type="match status" value="1"/>
</dbReference>
<dbReference type="Gene3D" id="2.10.70.100">
    <property type="match status" value="1"/>
</dbReference>
<evidence type="ECO:0000259" key="20">
    <source>
        <dbReference type="PROSITE" id="PS50113"/>
    </source>
</evidence>
<keyword evidence="13" id="KW-0067">ATP-binding</keyword>
<protein>
    <recommendedName>
        <fullName evidence="3">Blue-light-activated histidine kinase</fullName>
        <ecNumber evidence="2">2.7.13.3</ecNumber>
    </recommendedName>
</protein>
<keyword evidence="11" id="KW-0547">Nucleotide-binding</keyword>
<keyword evidence="16" id="KW-0675">Receptor</keyword>
<dbReference type="InterPro" id="IPR035965">
    <property type="entry name" value="PAS-like_dom_sf"/>
</dbReference>
<evidence type="ECO:0000256" key="16">
    <source>
        <dbReference type="ARBA" id="ARBA00023170"/>
    </source>
</evidence>
<dbReference type="PANTHER" id="PTHR41523">
    <property type="entry name" value="TWO-COMPONENT SYSTEM SENSOR PROTEIN"/>
    <property type="match status" value="1"/>
</dbReference>
<keyword evidence="8" id="KW-0288">FMN</keyword>
<evidence type="ECO:0000256" key="15">
    <source>
        <dbReference type="ARBA" id="ARBA00023026"/>
    </source>
</evidence>
<keyword evidence="5 17" id="KW-0597">Phosphoprotein</keyword>
<evidence type="ECO:0000313" key="21">
    <source>
        <dbReference type="EMBL" id="WBL80590.1"/>
    </source>
</evidence>
<dbReference type="InterPro" id="IPR013655">
    <property type="entry name" value="PAS_fold_3"/>
</dbReference>
<dbReference type="InterPro" id="IPR000014">
    <property type="entry name" value="PAS"/>
</dbReference>
<dbReference type="Gene3D" id="3.40.50.2300">
    <property type="match status" value="1"/>
</dbReference>
<proteinExistence type="predicted"/>